<dbReference type="GO" id="GO:0008270">
    <property type="term" value="F:zinc ion binding"/>
    <property type="evidence" value="ECO:0007669"/>
    <property type="project" value="UniProtKB-KW"/>
</dbReference>
<organism evidence="4 5">
    <name type="scientific">Pristionchus fissidentatus</name>
    <dbReference type="NCBI Taxonomy" id="1538716"/>
    <lineage>
        <taxon>Eukaryota</taxon>
        <taxon>Metazoa</taxon>
        <taxon>Ecdysozoa</taxon>
        <taxon>Nematoda</taxon>
        <taxon>Chromadorea</taxon>
        <taxon>Rhabditida</taxon>
        <taxon>Rhabditina</taxon>
        <taxon>Diplogasteromorpha</taxon>
        <taxon>Diplogasteroidea</taxon>
        <taxon>Neodiplogasteridae</taxon>
        <taxon>Pristionchus</taxon>
    </lineage>
</organism>
<protein>
    <recommendedName>
        <fullName evidence="6">RING-type domain-containing protein</fullName>
    </recommendedName>
</protein>
<dbReference type="Gene3D" id="3.30.40.10">
    <property type="entry name" value="Zinc/RING finger domain, C3HC4 (zinc finger)"/>
    <property type="match status" value="1"/>
</dbReference>
<dbReference type="SUPFAM" id="SSF57850">
    <property type="entry name" value="RING/U-box"/>
    <property type="match status" value="1"/>
</dbReference>
<evidence type="ECO:0000313" key="4">
    <source>
        <dbReference type="EMBL" id="GMT23426.1"/>
    </source>
</evidence>
<accession>A0AAV5VV91</accession>
<keyword evidence="2" id="KW-0863">Zinc-finger</keyword>
<dbReference type="EMBL" id="BTSY01000004">
    <property type="protein sequence ID" value="GMT23426.1"/>
    <property type="molecule type" value="Genomic_DNA"/>
</dbReference>
<proteinExistence type="predicted"/>
<dbReference type="Proteomes" id="UP001432322">
    <property type="component" value="Unassembled WGS sequence"/>
</dbReference>
<reference evidence="4" key="1">
    <citation type="submission" date="2023-10" db="EMBL/GenBank/DDBJ databases">
        <title>Genome assembly of Pristionchus species.</title>
        <authorList>
            <person name="Yoshida K."/>
            <person name="Sommer R.J."/>
        </authorList>
    </citation>
    <scope>NUCLEOTIDE SEQUENCE</scope>
    <source>
        <strain evidence="4">RS5133</strain>
    </source>
</reference>
<sequence>MTSPHSTNAVHFKFHRGDKKCPFIASVSRKFVSVISDLRCTNCQTRFGTDCPPQVPFCGHLMCKGCLKVTMIDQQNGPALPGFKCKVCSYRWDSSIVNDTQTPFYVQNEVLCRIYNTLENSPSFRCVNCSHLHPRLNVVGCLECQSKRAKEKPQEEEPGPSNKPDADGNFYTCVWCAVDKHAIHDLRLVEESEKPIYPSRDDIIFSIDFSTRLEAISLLYCCLYYVHDGIKRLDRNDFPNRSEE</sequence>
<feature type="non-terminal residue" evidence="4">
    <location>
        <position position="244"/>
    </location>
</feature>
<dbReference type="PROSITE" id="PS00518">
    <property type="entry name" value="ZF_RING_1"/>
    <property type="match status" value="1"/>
</dbReference>
<evidence type="ECO:0000256" key="1">
    <source>
        <dbReference type="ARBA" id="ARBA00022723"/>
    </source>
</evidence>
<dbReference type="InterPro" id="IPR017907">
    <property type="entry name" value="Znf_RING_CS"/>
</dbReference>
<keyword evidence="1" id="KW-0479">Metal-binding</keyword>
<comment type="caution">
    <text evidence="4">The sequence shown here is derived from an EMBL/GenBank/DDBJ whole genome shotgun (WGS) entry which is preliminary data.</text>
</comment>
<evidence type="ECO:0000256" key="2">
    <source>
        <dbReference type="ARBA" id="ARBA00022771"/>
    </source>
</evidence>
<evidence type="ECO:0000313" key="5">
    <source>
        <dbReference type="Proteomes" id="UP001432322"/>
    </source>
</evidence>
<gene>
    <name evidence="4" type="ORF">PFISCL1PPCAC_14723</name>
</gene>
<keyword evidence="5" id="KW-1185">Reference proteome</keyword>
<dbReference type="AlphaFoldDB" id="A0AAV5VV91"/>
<evidence type="ECO:0008006" key="6">
    <source>
        <dbReference type="Google" id="ProtNLM"/>
    </source>
</evidence>
<evidence type="ECO:0000256" key="3">
    <source>
        <dbReference type="ARBA" id="ARBA00022833"/>
    </source>
</evidence>
<name>A0AAV5VV91_9BILA</name>
<dbReference type="InterPro" id="IPR013083">
    <property type="entry name" value="Znf_RING/FYVE/PHD"/>
</dbReference>
<keyword evidence="3" id="KW-0862">Zinc</keyword>